<keyword evidence="4 8" id="KW-0560">Oxidoreductase</keyword>
<dbReference type="InterPro" id="IPR016182">
    <property type="entry name" value="Cu_amine_oxidase_N-reg"/>
</dbReference>
<dbReference type="InterPro" id="IPR036460">
    <property type="entry name" value="Cu_amine_oxidase_C_sf"/>
</dbReference>
<reference evidence="13" key="1">
    <citation type="submission" date="2025-08" db="UniProtKB">
        <authorList>
            <consortium name="RefSeq"/>
        </authorList>
    </citation>
    <scope>IDENTIFICATION</scope>
    <source>
        <tissue evidence="13">Gonads</tissue>
    </source>
</reference>
<evidence type="ECO:0000256" key="6">
    <source>
        <dbReference type="PIRSR" id="PIRSR600269-50"/>
    </source>
</evidence>
<proteinExistence type="inferred from homology"/>
<organism evidence="12 13">
    <name type="scientific">Lingula anatina</name>
    <name type="common">Brachiopod</name>
    <name type="synonym">Lingula unguis</name>
    <dbReference type="NCBI Taxonomy" id="7574"/>
    <lineage>
        <taxon>Eukaryota</taxon>
        <taxon>Metazoa</taxon>
        <taxon>Spiralia</taxon>
        <taxon>Lophotrochozoa</taxon>
        <taxon>Brachiopoda</taxon>
        <taxon>Linguliformea</taxon>
        <taxon>Lingulata</taxon>
        <taxon>Lingulida</taxon>
        <taxon>Linguloidea</taxon>
        <taxon>Lingulidae</taxon>
        <taxon>Lingula</taxon>
    </lineage>
</organism>
<comment type="PTM">
    <text evidence="7 8">Topaquinone (TPQ) is generated by copper-dependent autoxidation of a specific tyrosyl residue.</text>
</comment>
<dbReference type="STRING" id="7574.A0A1S3HC25"/>
<dbReference type="PROSITE" id="PS01164">
    <property type="entry name" value="COPPER_AMINE_OXID_1"/>
    <property type="match status" value="1"/>
</dbReference>
<dbReference type="Pfam" id="PF02727">
    <property type="entry name" value="Cu_amine_oxidN2"/>
    <property type="match status" value="1"/>
</dbReference>
<feature type="active site" description="Schiff-base intermediate with substrate; via topaquinone" evidence="6">
    <location>
        <position position="524"/>
    </location>
</feature>
<evidence type="ECO:0000259" key="11">
    <source>
        <dbReference type="Pfam" id="PF02727"/>
    </source>
</evidence>
<evidence type="ECO:0000256" key="2">
    <source>
        <dbReference type="ARBA" id="ARBA00022723"/>
    </source>
</evidence>
<dbReference type="PANTHER" id="PTHR10638:SF20">
    <property type="entry name" value="AMINE OXIDASE"/>
    <property type="match status" value="1"/>
</dbReference>
<dbReference type="PRINTS" id="PR00766">
    <property type="entry name" value="CUDAOXIDASE"/>
</dbReference>
<keyword evidence="9" id="KW-1133">Transmembrane helix</keyword>
<comment type="cofactor">
    <cofactor evidence="8">
        <name>Cu cation</name>
        <dbReference type="ChEBI" id="CHEBI:23378"/>
    </cofactor>
    <text evidence="8">Contains 1 topaquinone per subunit.</text>
</comment>
<name>A0A1S3HC25_LINAN</name>
<dbReference type="GO" id="GO:0008131">
    <property type="term" value="F:primary methylamine oxidase activity"/>
    <property type="evidence" value="ECO:0007669"/>
    <property type="project" value="InterPro"/>
</dbReference>
<dbReference type="Proteomes" id="UP000085678">
    <property type="component" value="Unplaced"/>
</dbReference>
<dbReference type="InterPro" id="IPR049947">
    <property type="entry name" value="Cu_Am_Ox_Cu-bd"/>
</dbReference>
<dbReference type="InterPro" id="IPR015798">
    <property type="entry name" value="Cu_amine_oxidase_C"/>
</dbReference>
<dbReference type="InterPro" id="IPR015800">
    <property type="entry name" value="Cu_amine_oxidase_N2"/>
</dbReference>
<evidence type="ECO:0000256" key="5">
    <source>
        <dbReference type="ARBA" id="ARBA00023008"/>
    </source>
</evidence>
<accession>A0A1S3HC25</accession>
<evidence type="ECO:0000256" key="9">
    <source>
        <dbReference type="SAM" id="Phobius"/>
    </source>
</evidence>
<dbReference type="GO" id="GO:0009308">
    <property type="term" value="P:amine metabolic process"/>
    <property type="evidence" value="ECO:0007669"/>
    <property type="project" value="UniProtKB-UniRule"/>
</dbReference>
<keyword evidence="3 6" id="KW-0801">TPQ</keyword>
<evidence type="ECO:0000256" key="4">
    <source>
        <dbReference type="ARBA" id="ARBA00023002"/>
    </source>
</evidence>
<feature type="active site" description="Proton acceptor" evidence="6">
    <location>
        <position position="431"/>
    </location>
</feature>
<evidence type="ECO:0000259" key="10">
    <source>
        <dbReference type="Pfam" id="PF01179"/>
    </source>
</evidence>
<evidence type="ECO:0000313" key="13">
    <source>
        <dbReference type="RefSeq" id="XP_013383550.1"/>
    </source>
</evidence>
<evidence type="ECO:0000256" key="3">
    <source>
        <dbReference type="ARBA" id="ARBA00022772"/>
    </source>
</evidence>
<keyword evidence="2 8" id="KW-0479">Metal-binding</keyword>
<feature type="modified residue" description="2',4',5'-topaquinone" evidence="7">
    <location>
        <position position="524"/>
    </location>
</feature>
<evidence type="ECO:0000256" key="1">
    <source>
        <dbReference type="ARBA" id="ARBA00007983"/>
    </source>
</evidence>
<dbReference type="Gene3D" id="3.10.450.40">
    <property type="match status" value="2"/>
</dbReference>
<feature type="transmembrane region" description="Helical" evidence="9">
    <location>
        <begin position="12"/>
        <end position="35"/>
    </location>
</feature>
<protein>
    <recommendedName>
        <fullName evidence="8">Amine oxidase</fullName>
        <ecNumber evidence="8">1.4.3.-</ecNumber>
    </recommendedName>
</protein>
<dbReference type="GO" id="GO:0005507">
    <property type="term" value="F:copper ion binding"/>
    <property type="evidence" value="ECO:0007669"/>
    <property type="project" value="InterPro"/>
</dbReference>
<dbReference type="InterPro" id="IPR000269">
    <property type="entry name" value="Cu_amine_oxidase"/>
</dbReference>
<dbReference type="SUPFAM" id="SSF49998">
    <property type="entry name" value="Amine oxidase catalytic domain"/>
    <property type="match status" value="1"/>
</dbReference>
<dbReference type="KEGG" id="lak:106153941"/>
<feature type="domain" description="Copper amine oxidase catalytic" evidence="10">
    <location>
        <begin position="359"/>
        <end position="775"/>
    </location>
</feature>
<dbReference type="PANTHER" id="PTHR10638">
    <property type="entry name" value="COPPER AMINE OXIDASE"/>
    <property type="match status" value="1"/>
</dbReference>
<sequence length="785" mass="90867">MHESKRSYLRGRFWIWSTVGLSLLSLTLLIALIAVGEKWRELEENQQQLIHRSRRSSAETEVGKRTKRTTHWNVPHWRSYWNYRNYWNILPKYELSTPSIFDSLTNEEMLKIQRFMQQQPELNLKPVSEASMSDNYIFLMEAVLPPKSEVLDHLDRGQPMPARRARVTCFMGAKNPPVVEEFLVSPLPRVARYERVGSKISFHARPIDGFESNGMDEYIFKPITEKMFPILKKYYGYWYHNCTNRCIYFDTSARGLRAGDRQVHASAYRYGIDGYYIWPLPLQIVVNTNGNNPAAYSVTRLYFEHQSYSNVDEILDAYNSGQLKVTKLPPPPTGPTYGSPEKRRLHYDGNYRRRKRIPKQFEPDGKRYTVDGHRVKYLDWEFNVRFRALTGIQIMDVRFRGERIAYEIGIGEIAVYYSGREPTGILANFLDSGFVLGRLHFPLLKGYDCPNNAMYFDNTFYNPSGGRPHTHRSAVCLFEHNTGIPVRRHYLRDYTGPDISSFNYQFSLPGTVLILRGIITLFNYDYVLDYVFHPNGVIETKVSSTGYVFSITNPKGESSPYGYNINTENGILAPLHHHMFNFKVDLDIGGIRNRFETWDLKLENLPNPLAPGDSWIQKRLERNLRRNEQDALIKYNFDEPKYYVMYNAGANNSLGYPRGYRIYSNGFSKKILPDGWSFENGISWARQQVAVLKQKDSEDTTASLFNQADPYNPTRNFADFHGDNESIVDQDLVAWVTVGIHHIPVAEDIPVTTTPGKELSIFLTPLNYYDEDPSMTSCDATVVRP</sequence>
<dbReference type="SUPFAM" id="SSF54416">
    <property type="entry name" value="Amine oxidase N-terminal region"/>
    <property type="match status" value="2"/>
</dbReference>
<dbReference type="OrthoDB" id="5379943at2759"/>
<keyword evidence="9" id="KW-0472">Membrane</keyword>
<dbReference type="GO" id="GO:0005886">
    <property type="term" value="C:plasma membrane"/>
    <property type="evidence" value="ECO:0007669"/>
    <property type="project" value="TreeGrafter"/>
</dbReference>
<dbReference type="AlphaFoldDB" id="A0A1S3HC25"/>
<keyword evidence="5 8" id="KW-0186">Copper</keyword>
<keyword evidence="12" id="KW-1185">Reference proteome</keyword>
<dbReference type="Pfam" id="PF01179">
    <property type="entry name" value="Cu_amine_oxid"/>
    <property type="match status" value="1"/>
</dbReference>
<evidence type="ECO:0000256" key="7">
    <source>
        <dbReference type="PIRSR" id="PIRSR600269-51"/>
    </source>
</evidence>
<dbReference type="RefSeq" id="XP_013383550.1">
    <property type="nucleotide sequence ID" value="XM_013528096.1"/>
</dbReference>
<feature type="domain" description="Copper amine oxidase N2-terminal" evidence="11">
    <location>
        <begin position="113"/>
        <end position="189"/>
    </location>
</feature>
<evidence type="ECO:0000256" key="8">
    <source>
        <dbReference type="RuleBase" id="RU000672"/>
    </source>
</evidence>
<comment type="similarity">
    <text evidence="1 8">Belongs to the copper/topaquinone oxidase family.</text>
</comment>
<dbReference type="PROSITE" id="PS01165">
    <property type="entry name" value="COPPER_AMINE_OXID_2"/>
    <property type="match status" value="1"/>
</dbReference>
<dbReference type="GeneID" id="106153941"/>
<gene>
    <name evidence="13" type="primary">LOC106153941</name>
</gene>
<dbReference type="EC" id="1.4.3.-" evidence="8"/>
<dbReference type="GO" id="GO:0048038">
    <property type="term" value="F:quinone binding"/>
    <property type="evidence" value="ECO:0007669"/>
    <property type="project" value="InterPro"/>
</dbReference>
<keyword evidence="9" id="KW-0812">Transmembrane</keyword>
<dbReference type="InterPro" id="IPR049948">
    <property type="entry name" value="Cu_Am_ox_TPQ-bd"/>
</dbReference>
<dbReference type="Gene3D" id="2.70.98.20">
    <property type="entry name" value="Copper amine oxidase, catalytic domain"/>
    <property type="match status" value="1"/>
</dbReference>
<dbReference type="InParanoid" id="A0A1S3HC25"/>
<evidence type="ECO:0000313" key="12">
    <source>
        <dbReference type="Proteomes" id="UP000085678"/>
    </source>
</evidence>